<dbReference type="GO" id="GO:0005886">
    <property type="term" value="C:plasma membrane"/>
    <property type="evidence" value="ECO:0007669"/>
    <property type="project" value="UniProtKB-SubCell"/>
</dbReference>
<evidence type="ECO:0000256" key="5">
    <source>
        <dbReference type="ARBA" id="ARBA00022989"/>
    </source>
</evidence>
<dbReference type="InterPro" id="IPR000620">
    <property type="entry name" value="EamA_dom"/>
</dbReference>
<gene>
    <name evidence="9" type="ORF">CLHUN_16540</name>
</gene>
<evidence type="ECO:0000256" key="3">
    <source>
        <dbReference type="ARBA" id="ARBA00022475"/>
    </source>
</evidence>
<dbReference type="EMBL" id="MZGX01000009">
    <property type="protein sequence ID" value="OPX44355.1"/>
    <property type="molecule type" value="Genomic_DNA"/>
</dbReference>
<dbReference type="AlphaFoldDB" id="A0A1V4SLJ1"/>
<evidence type="ECO:0000256" key="2">
    <source>
        <dbReference type="ARBA" id="ARBA00007362"/>
    </source>
</evidence>
<feature type="transmembrane region" description="Helical" evidence="7">
    <location>
        <begin position="67"/>
        <end position="88"/>
    </location>
</feature>
<feature type="transmembrane region" description="Helical" evidence="7">
    <location>
        <begin position="212"/>
        <end position="230"/>
    </location>
</feature>
<proteinExistence type="inferred from homology"/>
<dbReference type="Proteomes" id="UP000191554">
    <property type="component" value="Unassembled WGS sequence"/>
</dbReference>
<evidence type="ECO:0000256" key="1">
    <source>
        <dbReference type="ARBA" id="ARBA00004651"/>
    </source>
</evidence>
<protein>
    <submittedName>
        <fullName evidence="9">EamA-like transporter family protein</fullName>
    </submittedName>
</protein>
<sequence>MKIITRNNAQFFLLLNAIFWGSSYIWSKMLLNFLPAFSILFICAALGLAATFLLFRRQLGNFSRKIILISTLISFVSVISNTFCMLALKRTSGSNTAFIVQLSIVITPVIMAILEKKRPSLRTVLLALSALLGIYLITCAGKGFNINLGDIFALCNAVFFSLFIALQNKFSQVVNPVQFTFIQHLTNLGAFFVLSLIFESGGIVYSNMLSPVFVLLICLNAMVTIFTALFQSSAIKYVRPESATVLYAFEPVTTAILGATLLGEHFSGIASVAGCILIFLTVIVSSVRLSRFSSRRLRLNTSSNIKGL</sequence>
<keyword evidence="3" id="KW-1003">Cell membrane</keyword>
<comment type="caution">
    <text evidence="9">The sequence shown here is derived from an EMBL/GenBank/DDBJ whole genome shotgun (WGS) entry which is preliminary data.</text>
</comment>
<accession>A0A1V4SLJ1</accession>
<evidence type="ECO:0000259" key="8">
    <source>
        <dbReference type="Pfam" id="PF00892"/>
    </source>
</evidence>
<dbReference type="PANTHER" id="PTHR42920">
    <property type="entry name" value="OS03G0707200 PROTEIN-RELATED"/>
    <property type="match status" value="1"/>
</dbReference>
<evidence type="ECO:0000313" key="10">
    <source>
        <dbReference type="Proteomes" id="UP000191554"/>
    </source>
</evidence>
<feature type="domain" description="EamA" evidence="8">
    <location>
        <begin position="10"/>
        <end position="138"/>
    </location>
</feature>
<dbReference type="SUPFAM" id="SSF103481">
    <property type="entry name" value="Multidrug resistance efflux transporter EmrE"/>
    <property type="match status" value="2"/>
</dbReference>
<dbReference type="RefSeq" id="WP_080064103.1">
    <property type="nucleotide sequence ID" value="NZ_MZGX01000009.1"/>
</dbReference>
<feature type="transmembrane region" description="Helical" evidence="7">
    <location>
        <begin position="268"/>
        <end position="289"/>
    </location>
</feature>
<dbReference type="STRING" id="48256.CLHUN_16540"/>
<reference evidence="9 10" key="1">
    <citation type="submission" date="2017-03" db="EMBL/GenBank/DDBJ databases">
        <title>Genome sequence of Clostridium hungatei DSM 14427.</title>
        <authorList>
            <person name="Poehlein A."/>
            <person name="Daniel R."/>
        </authorList>
    </citation>
    <scope>NUCLEOTIDE SEQUENCE [LARGE SCALE GENOMIC DNA]</scope>
    <source>
        <strain evidence="9 10">DSM 14427</strain>
    </source>
</reference>
<evidence type="ECO:0000313" key="9">
    <source>
        <dbReference type="EMBL" id="OPX44355.1"/>
    </source>
</evidence>
<dbReference type="PANTHER" id="PTHR42920:SF5">
    <property type="entry name" value="EAMA DOMAIN-CONTAINING PROTEIN"/>
    <property type="match status" value="1"/>
</dbReference>
<feature type="transmembrane region" description="Helical" evidence="7">
    <location>
        <begin position="9"/>
        <end position="27"/>
    </location>
</feature>
<keyword evidence="6 7" id="KW-0472">Membrane</keyword>
<organism evidence="9 10">
    <name type="scientific">Ruminiclostridium hungatei</name>
    <name type="common">Clostridium hungatei</name>
    <dbReference type="NCBI Taxonomy" id="48256"/>
    <lineage>
        <taxon>Bacteria</taxon>
        <taxon>Bacillati</taxon>
        <taxon>Bacillota</taxon>
        <taxon>Clostridia</taxon>
        <taxon>Eubacteriales</taxon>
        <taxon>Oscillospiraceae</taxon>
        <taxon>Ruminiclostridium</taxon>
    </lineage>
</organism>
<evidence type="ECO:0000256" key="4">
    <source>
        <dbReference type="ARBA" id="ARBA00022692"/>
    </source>
</evidence>
<dbReference type="InterPro" id="IPR051258">
    <property type="entry name" value="Diverse_Substrate_Transporter"/>
</dbReference>
<dbReference type="OrthoDB" id="9804865at2"/>
<dbReference type="Pfam" id="PF00892">
    <property type="entry name" value="EamA"/>
    <property type="match status" value="2"/>
</dbReference>
<name>A0A1V4SLJ1_RUMHU</name>
<feature type="transmembrane region" description="Helical" evidence="7">
    <location>
        <begin position="33"/>
        <end position="55"/>
    </location>
</feature>
<comment type="similarity">
    <text evidence="2">Belongs to the EamA transporter family.</text>
</comment>
<feature type="transmembrane region" description="Helical" evidence="7">
    <location>
        <begin position="144"/>
        <end position="166"/>
    </location>
</feature>
<keyword evidence="10" id="KW-1185">Reference proteome</keyword>
<keyword evidence="5 7" id="KW-1133">Transmembrane helix</keyword>
<feature type="domain" description="EamA" evidence="8">
    <location>
        <begin position="148"/>
        <end position="286"/>
    </location>
</feature>
<feature type="transmembrane region" description="Helical" evidence="7">
    <location>
        <begin position="94"/>
        <end position="114"/>
    </location>
</feature>
<feature type="transmembrane region" description="Helical" evidence="7">
    <location>
        <begin position="242"/>
        <end position="262"/>
    </location>
</feature>
<comment type="subcellular location">
    <subcellularLocation>
        <location evidence="1">Cell membrane</location>
        <topology evidence="1">Multi-pass membrane protein</topology>
    </subcellularLocation>
</comment>
<dbReference type="InterPro" id="IPR037185">
    <property type="entry name" value="EmrE-like"/>
</dbReference>
<feature type="transmembrane region" description="Helical" evidence="7">
    <location>
        <begin position="187"/>
        <end position="206"/>
    </location>
</feature>
<feature type="transmembrane region" description="Helical" evidence="7">
    <location>
        <begin position="121"/>
        <end position="138"/>
    </location>
</feature>
<evidence type="ECO:0000256" key="6">
    <source>
        <dbReference type="ARBA" id="ARBA00023136"/>
    </source>
</evidence>
<evidence type="ECO:0000256" key="7">
    <source>
        <dbReference type="SAM" id="Phobius"/>
    </source>
</evidence>
<keyword evidence="4 7" id="KW-0812">Transmembrane</keyword>